<name>A0A2I0JJF7_PUNGR</name>
<evidence type="ECO:0000313" key="2">
    <source>
        <dbReference type="Proteomes" id="UP000233551"/>
    </source>
</evidence>
<sequence>MASALIGSAFSVPSMSLKMMAPPEKVSLTIKGQSYLYENFPRESGVTCKTLLKTRLRQSKYVWMFGTLRVRRGASRAILVVHRHFFDDLLDVFIRRFHRTVHLRTIWCGIAMSYFKLCTELVDDLIIQILDVVRDDCRGDSVASDDVALDKACHGFYDPFSKVVIPTRINRCPLNALGLIGLITSIPHIEKGHGAVIGRSSLGGALI</sequence>
<protein>
    <submittedName>
        <fullName evidence="1">Uncharacterized protein</fullName>
    </submittedName>
</protein>
<evidence type="ECO:0000313" key="1">
    <source>
        <dbReference type="EMBL" id="PKI56399.1"/>
    </source>
</evidence>
<accession>A0A2I0JJF7</accession>
<proteinExistence type="predicted"/>
<dbReference type="EMBL" id="PGOL01001600">
    <property type="protein sequence ID" value="PKI56399.1"/>
    <property type="molecule type" value="Genomic_DNA"/>
</dbReference>
<keyword evidence="2" id="KW-1185">Reference proteome</keyword>
<dbReference type="AlphaFoldDB" id="A0A2I0JJF7"/>
<gene>
    <name evidence="1" type="ORF">CRG98_023202</name>
</gene>
<dbReference type="Proteomes" id="UP000233551">
    <property type="component" value="Unassembled WGS sequence"/>
</dbReference>
<comment type="caution">
    <text evidence="1">The sequence shown here is derived from an EMBL/GenBank/DDBJ whole genome shotgun (WGS) entry which is preliminary data.</text>
</comment>
<reference evidence="1 2" key="1">
    <citation type="submission" date="2017-11" db="EMBL/GenBank/DDBJ databases">
        <title>De-novo sequencing of pomegranate (Punica granatum L.) genome.</title>
        <authorList>
            <person name="Akparov Z."/>
            <person name="Amiraslanov A."/>
            <person name="Hajiyeva S."/>
            <person name="Abbasov M."/>
            <person name="Kaur K."/>
            <person name="Hamwieh A."/>
            <person name="Solovyev V."/>
            <person name="Salamov A."/>
            <person name="Braich B."/>
            <person name="Kosarev P."/>
            <person name="Mahmoud A."/>
            <person name="Hajiyev E."/>
            <person name="Babayeva S."/>
            <person name="Izzatullayeva V."/>
            <person name="Mammadov A."/>
            <person name="Mammadov A."/>
            <person name="Sharifova S."/>
            <person name="Ojaghi J."/>
            <person name="Eynullazada K."/>
            <person name="Bayramov B."/>
            <person name="Abdulazimova A."/>
            <person name="Shahmuradov I."/>
        </authorList>
    </citation>
    <scope>NUCLEOTIDE SEQUENCE [LARGE SCALE GENOMIC DNA]</scope>
    <source>
        <strain evidence="2">cv. AG2017</strain>
        <tissue evidence="1">Leaf</tissue>
    </source>
</reference>
<organism evidence="1 2">
    <name type="scientific">Punica granatum</name>
    <name type="common">Pomegranate</name>
    <dbReference type="NCBI Taxonomy" id="22663"/>
    <lineage>
        <taxon>Eukaryota</taxon>
        <taxon>Viridiplantae</taxon>
        <taxon>Streptophyta</taxon>
        <taxon>Embryophyta</taxon>
        <taxon>Tracheophyta</taxon>
        <taxon>Spermatophyta</taxon>
        <taxon>Magnoliopsida</taxon>
        <taxon>eudicotyledons</taxon>
        <taxon>Gunneridae</taxon>
        <taxon>Pentapetalae</taxon>
        <taxon>rosids</taxon>
        <taxon>malvids</taxon>
        <taxon>Myrtales</taxon>
        <taxon>Lythraceae</taxon>
        <taxon>Punica</taxon>
    </lineage>
</organism>